<protein>
    <submittedName>
        <fullName evidence="3">Uncharacterized protein</fullName>
    </submittedName>
</protein>
<feature type="compositionally biased region" description="Basic and acidic residues" evidence="1">
    <location>
        <begin position="1"/>
        <end position="14"/>
    </location>
</feature>
<dbReference type="VEuPathDB" id="FungiDB:M_BR32_EuGene_00140621"/>
<dbReference type="AlphaFoldDB" id="A0A4P7NE85"/>
<feature type="transmembrane region" description="Helical" evidence="2">
    <location>
        <begin position="49"/>
        <end position="78"/>
    </location>
</feature>
<dbReference type="Proteomes" id="UP000294847">
    <property type="component" value="Chromosome 4"/>
</dbReference>
<name>A0A4P7NE85_PYROR</name>
<sequence length="281" mass="31549">MDSKRSTKTNHPEGHPSPSTGDANWTISVLIHAALAFAYVGTDQGSWSFAFYALLLGLMSHVKNGLWCGFSMAASVYMLSQLRPVDDTYYHYYLPIPLFALGTFGWTWVSLVAVMVGIVVFYTANVAAIYALVFFAYGYLLSGYRLACAFAALFWTYWLGGWTPTTLVAVAILYAYLAGDYLSRADSVAALRLERKDEQDQARAELEDLDPGNQLTREFAARREDGECSIRQARKDAAQGNVLLAGFYNKRVFDCEYRALSDSDDDYWKMVKEVVRVKNKQ</sequence>
<dbReference type="EMBL" id="CP034207">
    <property type="protein sequence ID" value="QBZ60142.1"/>
    <property type="molecule type" value="Genomic_DNA"/>
</dbReference>
<evidence type="ECO:0000256" key="1">
    <source>
        <dbReference type="SAM" id="MobiDB-lite"/>
    </source>
</evidence>
<feature type="transmembrane region" description="Helical" evidence="2">
    <location>
        <begin position="161"/>
        <end position="182"/>
    </location>
</feature>
<gene>
    <name evidence="3" type="ORF">PoMZ_07080</name>
</gene>
<keyword evidence="2" id="KW-1133">Transmembrane helix</keyword>
<evidence type="ECO:0000313" key="3">
    <source>
        <dbReference type="EMBL" id="QBZ60142.1"/>
    </source>
</evidence>
<reference evidence="3 4" key="1">
    <citation type="journal article" date="2019" name="Mol. Biol. Evol.">
        <title>Blast fungal genomes show frequent chromosomal changes, gene gains and losses, and effector gene turnover.</title>
        <authorList>
            <person name="Gomez Luciano L.B."/>
            <person name="Jason Tsai I."/>
            <person name="Chuma I."/>
            <person name="Tosa Y."/>
            <person name="Chen Y.H."/>
            <person name="Li J.Y."/>
            <person name="Li M.Y."/>
            <person name="Jade Lu M.Y."/>
            <person name="Nakayashiki H."/>
            <person name="Li W.H."/>
        </authorList>
    </citation>
    <scope>NUCLEOTIDE SEQUENCE [LARGE SCALE GENOMIC DNA]</scope>
    <source>
        <strain evidence="3">MZ5-1-6</strain>
    </source>
</reference>
<evidence type="ECO:0000313" key="4">
    <source>
        <dbReference type="Proteomes" id="UP000294847"/>
    </source>
</evidence>
<evidence type="ECO:0000256" key="2">
    <source>
        <dbReference type="SAM" id="Phobius"/>
    </source>
</evidence>
<organism evidence="3 4">
    <name type="scientific">Pyricularia oryzae</name>
    <name type="common">Rice blast fungus</name>
    <name type="synonym">Magnaporthe oryzae</name>
    <dbReference type="NCBI Taxonomy" id="318829"/>
    <lineage>
        <taxon>Eukaryota</taxon>
        <taxon>Fungi</taxon>
        <taxon>Dikarya</taxon>
        <taxon>Ascomycota</taxon>
        <taxon>Pezizomycotina</taxon>
        <taxon>Sordariomycetes</taxon>
        <taxon>Sordariomycetidae</taxon>
        <taxon>Magnaporthales</taxon>
        <taxon>Pyriculariaceae</taxon>
        <taxon>Pyricularia</taxon>
    </lineage>
</organism>
<feature type="transmembrane region" description="Helical" evidence="2">
    <location>
        <begin position="129"/>
        <end position="155"/>
    </location>
</feature>
<proteinExistence type="predicted"/>
<feature type="region of interest" description="Disordered" evidence="1">
    <location>
        <begin position="1"/>
        <end position="20"/>
    </location>
</feature>
<feature type="transmembrane region" description="Helical" evidence="2">
    <location>
        <begin position="98"/>
        <end position="122"/>
    </location>
</feature>
<keyword evidence="2" id="KW-0472">Membrane</keyword>
<accession>A0A4P7NE85</accession>
<keyword evidence="2" id="KW-0812">Transmembrane</keyword>